<feature type="compositionally biased region" description="Low complexity" evidence="1">
    <location>
        <begin position="344"/>
        <end position="357"/>
    </location>
</feature>
<feature type="compositionally biased region" description="Polar residues" evidence="1">
    <location>
        <begin position="170"/>
        <end position="179"/>
    </location>
</feature>
<dbReference type="Proteomes" id="UP000813824">
    <property type="component" value="Unassembled WGS sequence"/>
</dbReference>
<feature type="compositionally biased region" description="Low complexity" evidence="1">
    <location>
        <begin position="95"/>
        <end position="105"/>
    </location>
</feature>
<evidence type="ECO:0000313" key="3">
    <source>
        <dbReference type="Proteomes" id="UP000813824"/>
    </source>
</evidence>
<gene>
    <name evidence="2" type="ORF">BXZ70DRAFT_764705</name>
</gene>
<dbReference type="EMBL" id="JAEVFJ010000008">
    <property type="protein sequence ID" value="KAH8102983.1"/>
    <property type="molecule type" value="Genomic_DNA"/>
</dbReference>
<evidence type="ECO:0000256" key="1">
    <source>
        <dbReference type="SAM" id="MobiDB-lite"/>
    </source>
</evidence>
<keyword evidence="3" id="KW-1185">Reference proteome</keyword>
<evidence type="ECO:0000313" key="2">
    <source>
        <dbReference type="EMBL" id="KAH8102983.1"/>
    </source>
</evidence>
<name>A0A8K0XS29_9AGAR</name>
<feature type="compositionally biased region" description="Basic residues" evidence="1">
    <location>
        <begin position="16"/>
        <end position="25"/>
    </location>
</feature>
<feature type="region of interest" description="Disordered" evidence="1">
    <location>
        <begin position="1"/>
        <end position="320"/>
    </location>
</feature>
<feature type="compositionally biased region" description="Low complexity" evidence="1">
    <location>
        <begin position="251"/>
        <end position="262"/>
    </location>
</feature>
<feature type="compositionally biased region" description="Pro residues" evidence="1">
    <location>
        <begin position="47"/>
        <end position="63"/>
    </location>
</feature>
<accession>A0A8K0XS29</accession>
<reference evidence="2" key="1">
    <citation type="journal article" date="2021" name="New Phytol.">
        <title>Evolutionary innovations through gain and loss of genes in the ectomycorrhizal Boletales.</title>
        <authorList>
            <person name="Wu G."/>
            <person name="Miyauchi S."/>
            <person name="Morin E."/>
            <person name="Kuo A."/>
            <person name="Drula E."/>
            <person name="Varga T."/>
            <person name="Kohler A."/>
            <person name="Feng B."/>
            <person name="Cao Y."/>
            <person name="Lipzen A."/>
            <person name="Daum C."/>
            <person name="Hundley H."/>
            <person name="Pangilinan J."/>
            <person name="Johnson J."/>
            <person name="Barry K."/>
            <person name="LaButti K."/>
            <person name="Ng V."/>
            <person name="Ahrendt S."/>
            <person name="Min B."/>
            <person name="Choi I.G."/>
            <person name="Park H."/>
            <person name="Plett J.M."/>
            <person name="Magnuson J."/>
            <person name="Spatafora J.W."/>
            <person name="Nagy L.G."/>
            <person name="Henrissat B."/>
            <person name="Grigoriev I.V."/>
            <person name="Yang Z.L."/>
            <person name="Xu J."/>
            <person name="Martin F.M."/>
        </authorList>
    </citation>
    <scope>NUCLEOTIDE SEQUENCE</scope>
    <source>
        <strain evidence="2">KKN 215</strain>
    </source>
</reference>
<proteinExistence type="predicted"/>
<protein>
    <submittedName>
        <fullName evidence="2">Uncharacterized protein</fullName>
    </submittedName>
</protein>
<dbReference type="Pfam" id="PF15365">
    <property type="entry name" value="PNRC"/>
    <property type="match status" value="1"/>
</dbReference>
<dbReference type="OrthoDB" id="3226344at2759"/>
<feature type="compositionally biased region" description="Basic residues" evidence="1">
    <location>
        <begin position="358"/>
        <end position="368"/>
    </location>
</feature>
<dbReference type="InterPro" id="IPR028322">
    <property type="entry name" value="PNRC-like_rgn"/>
</dbReference>
<feature type="region of interest" description="Disordered" evidence="1">
    <location>
        <begin position="426"/>
        <end position="445"/>
    </location>
</feature>
<dbReference type="AlphaFoldDB" id="A0A8K0XS29"/>
<organism evidence="2 3">
    <name type="scientific">Cristinia sonorae</name>
    <dbReference type="NCBI Taxonomy" id="1940300"/>
    <lineage>
        <taxon>Eukaryota</taxon>
        <taxon>Fungi</taxon>
        <taxon>Dikarya</taxon>
        <taxon>Basidiomycota</taxon>
        <taxon>Agaricomycotina</taxon>
        <taxon>Agaricomycetes</taxon>
        <taxon>Agaricomycetidae</taxon>
        <taxon>Agaricales</taxon>
        <taxon>Pleurotineae</taxon>
        <taxon>Stephanosporaceae</taxon>
        <taxon>Cristinia</taxon>
    </lineage>
</organism>
<feature type="compositionally biased region" description="Polar residues" evidence="1">
    <location>
        <begin position="309"/>
        <end position="320"/>
    </location>
</feature>
<comment type="caution">
    <text evidence="2">The sequence shown here is derived from an EMBL/GenBank/DDBJ whole genome shotgun (WGS) entry which is preliminary data.</text>
</comment>
<feature type="region of interest" description="Disordered" evidence="1">
    <location>
        <begin position="341"/>
        <end position="389"/>
    </location>
</feature>
<feature type="compositionally biased region" description="Polar residues" evidence="1">
    <location>
        <begin position="115"/>
        <end position="134"/>
    </location>
</feature>
<dbReference type="GO" id="GO:0016071">
    <property type="term" value="P:mRNA metabolic process"/>
    <property type="evidence" value="ECO:0007669"/>
    <property type="project" value="UniProtKB-ARBA"/>
</dbReference>
<sequence>MIAIQKPVNPLSTMPYHHRPSHARHPSAPVVVRPTHVPGLLSLSKPVNPPQPRQQPQPRPPRTSPKGKAQRTNQKQEADQPKQPAPKRSEADKLPTTTTAPAATPDKSARGRQPKQASNDQSAGRRSTSLSTRTQARRLPHQPSPPPSTRIPQQSDNSAPLAVNPLRAQPPTNRPSDSNLFDPFVVHTPQDNESPEPMAAKPASNKQATFRAPLQLATRPTGRLARRRQAAVPVTPTPSKAVPVPRQKNNSESQTSSQLSRSAPQGSTTPKRPNARRVSTGPAVPAPVWDSFPICDDSDDVTPPCTPIRESTSVPFKKAGSTTWQQEALFVDDAPRTAPLSSGFTFPFNAAATPTPAQRRRNGRHHQRVPSEGVFAMSADEDSSNSDASEELKTLVTIMKRHAIAPPRKSPSPVADDALPANFYAGSVFQNSPSPEDLPMPAFRA</sequence>